<dbReference type="Ensembl" id="ENSVKKT00000005981.1">
    <property type="protein sequence ID" value="ENSVKKP00000005822.1"/>
    <property type="gene ID" value="ENSVKKG00000001195.1"/>
</dbReference>
<dbReference type="InterPro" id="IPR051064">
    <property type="entry name" value="SEC14/CRAL-TRIO_domain"/>
</dbReference>
<dbReference type="Pfam" id="PF00650">
    <property type="entry name" value="CRAL_TRIO"/>
    <property type="match status" value="1"/>
</dbReference>
<reference evidence="3" key="1">
    <citation type="submission" date="2025-08" db="UniProtKB">
        <authorList>
            <consortium name="Ensembl"/>
        </authorList>
    </citation>
    <scope>IDENTIFICATION</scope>
</reference>
<dbReference type="PANTHER" id="PTHR23324:SF83">
    <property type="entry name" value="SEC14-LIKE PROTEIN 2"/>
    <property type="match status" value="1"/>
</dbReference>
<dbReference type="InterPro" id="IPR009038">
    <property type="entry name" value="GOLD_dom"/>
</dbReference>
<dbReference type="SMART" id="SM00516">
    <property type="entry name" value="SEC14"/>
    <property type="match status" value="1"/>
</dbReference>
<dbReference type="InterPro" id="IPR011074">
    <property type="entry name" value="CRAL/TRIO_N_dom"/>
</dbReference>
<dbReference type="SUPFAM" id="SSF46938">
    <property type="entry name" value="CRAL/TRIO N-terminal domain"/>
    <property type="match status" value="1"/>
</dbReference>
<organism evidence="3 4">
    <name type="scientific">Varanus komodoensis</name>
    <name type="common">Komodo dragon</name>
    <dbReference type="NCBI Taxonomy" id="61221"/>
    <lineage>
        <taxon>Eukaryota</taxon>
        <taxon>Metazoa</taxon>
        <taxon>Chordata</taxon>
        <taxon>Craniata</taxon>
        <taxon>Vertebrata</taxon>
        <taxon>Euteleostomi</taxon>
        <taxon>Lepidosauria</taxon>
        <taxon>Squamata</taxon>
        <taxon>Bifurcata</taxon>
        <taxon>Unidentata</taxon>
        <taxon>Episquamata</taxon>
        <taxon>Toxicofera</taxon>
        <taxon>Anguimorpha</taxon>
        <taxon>Paleoanguimorpha</taxon>
        <taxon>Varanoidea</taxon>
        <taxon>Varanidae</taxon>
        <taxon>Varanus</taxon>
    </lineage>
</organism>
<dbReference type="InterPro" id="IPR001251">
    <property type="entry name" value="CRAL-TRIO_dom"/>
</dbReference>
<dbReference type="InterPro" id="IPR036273">
    <property type="entry name" value="CRAL/TRIO_N_dom_sf"/>
</dbReference>
<feature type="domain" description="CRAL-TRIO" evidence="1">
    <location>
        <begin position="69"/>
        <end position="242"/>
    </location>
</feature>
<dbReference type="Gene3D" id="3.40.525.10">
    <property type="entry name" value="CRAL-TRIO lipid binding domain"/>
    <property type="match status" value="1"/>
</dbReference>
<dbReference type="PRINTS" id="PR00180">
    <property type="entry name" value="CRETINALDHBP"/>
</dbReference>
<dbReference type="SUPFAM" id="SSF52087">
    <property type="entry name" value="CRAL/TRIO domain"/>
    <property type="match status" value="1"/>
</dbReference>
<dbReference type="Proteomes" id="UP000694545">
    <property type="component" value="Unplaced"/>
</dbReference>
<evidence type="ECO:0000313" key="4">
    <source>
        <dbReference type="Proteomes" id="UP000694545"/>
    </source>
</evidence>
<dbReference type="InterPro" id="IPR036598">
    <property type="entry name" value="GOLD_dom_sf"/>
</dbReference>
<sequence length="402" mass="46040">KCSDPCELTPTFRENIQDILPGLPDQDDYFLLKWLRARCFDLQKSEAMIRKHVQFRKLMDAEHVQEWQAPEVIQKYMAGGTCGFDLDGSPIWYEMIGHLDAKGLLFSATKQDFIKRKFQDCERTRGTCSEQTQKLGRKIETVTIICDAEGLGLKHLWKPGIDMYGELISLLEDNYPESLKRIFIIKAPRLFPVAFNLVKHLLSEDTRKKMVVLGANWKEILHNHIDPSEIPVHYGGTRTDPDGDPKCQSMLCYGGDVPRKYFVCDQVKQQYEHSVAVNRGSSQQLEYEILSPGCVLRWQFVSEGADIGFGIYLKTKAGLRQHAGEMTEVCPTRRCNAHLVPEDGSLTCTDAGTYVLRFDNTYSYIHSKKVNYTVEILLPDKKSEEQIQHSDDRTKELKINHA</sequence>
<name>A0A8D2J1A6_VARKO</name>
<dbReference type="SUPFAM" id="SSF101576">
    <property type="entry name" value="Supernatant protein factor (SPF), C-terminal domain"/>
    <property type="match status" value="1"/>
</dbReference>
<reference evidence="3" key="2">
    <citation type="submission" date="2025-09" db="UniProtKB">
        <authorList>
            <consortium name="Ensembl"/>
        </authorList>
    </citation>
    <scope>IDENTIFICATION</scope>
</reference>
<proteinExistence type="predicted"/>
<accession>A0A8D2J1A6</accession>
<gene>
    <name evidence="3" type="primary">SEC14L2</name>
</gene>
<protein>
    <recommendedName>
        <fullName evidence="5">SEC14-like protein 2</fullName>
    </recommendedName>
</protein>
<dbReference type="FunFam" id="3.40.525.10:FF:000009">
    <property type="entry name" value="SEC14-like 2 (S. cerevisiae)"/>
    <property type="match status" value="1"/>
</dbReference>
<evidence type="ECO:0000259" key="1">
    <source>
        <dbReference type="PROSITE" id="PS50191"/>
    </source>
</evidence>
<dbReference type="PROSITE" id="PS50866">
    <property type="entry name" value="GOLD"/>
    <property type="match status" value="1"/>
</dbReference>
<dbReference type="CDD" id="cd00170">
    <property type="entry name" value="SEC14"/>
    <property type="match status" value="1"/>
</dbReference>
<evidence type="ECO:0008006" key="5">
    <source>
        <dbReference type="Google" id="ProtNLM"/>
    </source>
</evidence>
<dbReference type="PROSITE" id="PS50191">
    <property type="entry name" value="CRAL_TRIO"/>
    <property type="match status" value="1"/>
</dbReference>
<evidence type="ECO:0000313" key="3">
    <source>
        <dbReference type="Ensembl" id="ENSVKKP00000005822.1"/>
    </source>
</evidence>
<dbReference type="InterPro" id="IPR036865">
    <property type="entry name" value="CRAL-TRIO_dom_sf"/>
</dbReference>
<dbReference type="Gene3D" id="2.60.120.680">
    <property type="entry name" value="GOLD domain"/>
    <property type="match status" value="1"/>
</dbReference>
<keyword evidence="4" id="KW-1185">Reference proteome</keyword>
<dbReference type="GO" id="GO:0005737">
    <property type="term" value="C:cytoplasm"/>
    <property type="evidence" value="ECO:0007669"/>
    <property type="project" value="TreeGrafter"/>
</dbReference>
<dbReference type="SMART" id="SM01100">
    <property type="entry name" value="CRAL_TRIO_N"/>
    <property type="match status" value="1"/>
</dbReference>
<feature type="domain" description="GOLD" evidence="2">
    <location>
        <begin position="268"/>
        <end position="376"/>
    </location>
</feature>
<dbReference type="AlphaFoldDB" id="A0A8D2J1A6"/>
<dbReference type="PANTHER" id="PTHR23324">
    <property type="entry name" value="SEC14 RELATED PROTEIN"/>
    <property type="match status" value="1"/>
</dbReference>
<evidence type="ECO:0000259" key="2">
    <source>
        <dbReference type="PROSITE" id="PS50866"/>
    </source>
</evidence>